<proteinExistence type="predicted"/>
<organism evidence="3 4">
    <name type="scientific">Terracoccus luteus</name>
    <dbReference type="NCBI Taxonomy" id="53356"/>
    <lineage>
        <taxon>Bacteria</taxon>
        <taxon>Bacillati</taxon>
        <taxon>Actinomycetota</taxon>
        <taxon>Actinomycetes</taxon>
        <taxon>Micrococcales</taxon>
        <taxon>Intrasporangiaceae</taxon>
        <taxon>Terracoccus</taxon>
    </lineage>
</organism>
<evidence type="ECO:0000313" key="3">
    <source>
        <dbReference type="EMBL" id="MBB2985638.1"/>
    </source>
</evidence>
<comment type="caution">
    <text evidence="3">The sequence shown here is derived from an EMBL/GenBank/DDBJ whole genome shotgun (WGS) entry which is preliminary data.</text>
</comment>
<evidence type="ECO:0008006" key="5">
    <source>
        <dbReference type="Google" id="ProtNLM"/>
    </source>
</evidence>
<evidence type="ECO:0000256" key="2">
    <source>
        <dbReference type="SAM" id="Phobius"/>
    </source>
</evidence>
<dbReference type="Proteomes" id="UP000590811">
    <property type="component" value="Unassembled WGS sequence"/>
</dbReference>
<gene>
    <name evidence="3" type="ORF">FHW14_000787</name>
</gene>
<dbReference type="RefSeq" id="WP_221186059.1">
    <property type="nucleotide sequence ID" value="NZ_JACHVT010000002.1"/>
</dbReference>
<keyword evidence="2" id="KW-0812">Transmembrane</keyword>
<evidence type="ECO:0000313" key="4">
    <source>
        <dbReference type="Proteomes" id="UP000590811"/>
    </source>
</evidence>
<dbReference type="AlphaFoldDB" id="A0A839PMW5"/>
<protein>
    <recommendedName>
        <fullName evidence="5">Integral membrane protein</fullName>
    </recommendedName>
</protein>
<feature type="transmembrane region" description="Helical" evidence="2">
    <location>
        <begin position="142"/>
        <end position="161"/>
    </location>
</feature>
<reference evidence="3 4" key="1">
    <citation type="submission" date="2020-08" db="EMBL/GenBank/DDBJ databases">
        <title>Genomic Encyclopedia of Type Strains, Phase IV (KMG-V): Genome sequencing to study the core and pangenomes of soil and plant-associated prokaryotes.</title>
        <authorList>
            <person name="Whitman W."/>
        </authorList>
    </citation>
    <scope>NUCLEOTIDE SEQUENCE [LARGE SCALE GENOMIC DNA]</scope>
    <source>
        <strain evidence="3 4">B3ACCR2</strain>
    </source>
</reference>
<keyword evidence="2" id="KW-1133">Transmembrane helix</keyword>
<feature type="transmembrane region" description="Helical" evidence="2">
    <location>
        <begin position="85"/>
        <end position="101"/>
    </location>
</feature>
<evidence type="ECO:0000256" key="1">
    <source>
        <dbReference type="SAM" id="MobiDB-lite"/>
    </source>
</evidence>
<sequence>MDAHLQAPPENRRRRRVTPSGEAAPSRRERLRLWLHVEPARAGLVLAWAAFTVTFVVARVVTGLIKLGDGDTGDLEIGGVHLHHYLWGLVLLVVVAVMGLVDRSARTRGWMGLVLGVGLALVVDEIALLVTLEDVYWETPGWASVGVAVSIIGVAGTTLALTRGRRGGPDDHERSERSSAT</sequence>
<keyword evidence="2" id="KW-0472">Membrane</keyword>
<feature type="region of interest" description="Disordered" evidence="1">
    <location>
        <begin position="1"/>
        <end position="24"/>
    </location>
</feature>
<accession>A0A839PMW5</accession>
<feature type="transmembrane region" description="Helical" evidence="2">
    <location>
        <begin position="113"/>
        <end position="130"/>
    </location>
</feature>
<name>A0A839PMW5_9MICO</name>
<feature type="transmembrane region" description="Helical" evidence="2">
    <location>
        <begin position="42"/>
        <end position="65"/>
    </location>
</feature>
<dbReference type="EMBL" id="JACHVT010000002">
    <property type="protein sequence ID" value="MBB2985638.1"/>
    <property type="molecule type" value="Genomic_DNA"/>
</dbReference>